<gene>
    <name evidence="2" type="ORF">EAI_16391</name>
</gene>
<dbReference type="EMBL" id="GL448810">
    <property type="protein sequence ID" value="EFN83789.1"/>
    <property type="molecule type" value="Genomic_DNA"/>
</dbReference>
<feature type="compositionally biased region" description="Basic and acidic residues" evidence="1">
    <location>
        <begin position="172"/>
        <end position="185"/>
    </location>
</feature>
<dbReference type="OrthoDB" id="7685821at2759"/>
<organism evidence="3">
    <name type="scientific">Harpegnathos saltator</name>
    <name type="common">Jerdon's jumping ant</name>
    <dbReference type="NCBI Taxonomy" id="610380"/>
    <lineage>
        <taxon>Eukaryota</taxon>
        <taxon>Metazoa</taxon>
        <taxon>Ecdysozoa</taxon>
        <taxon>Arthropoda</taxon>
        <taxon>Hexapoda</taxon>
        <taxon>Insecta</taxon>
        <taxon>Pterygota</taxon>
        <taxon>Neoptera</taxon>
        <taxon>Endopterygota</taxon>
        <taxon>Hymenoptera</taxon>
        <taxon>Apocrita</taxon>
        <taxon>Aculeata</taxon>
        <taxon>Formicoidea</taxon>
        <taxon>Formicidae</taxon>
        <taxon>Ponerinae</taxon>
        <taxon>Ponerini</taxon>
        <taxon>Harpegnathos</taxon>
    </lineage>
</organism>
<proteinExistence type="predicted"/>
<sequence>MVLMTMSELWRPNQILHITAFLTDLIVQTVTERPSLADRFFPQRKAVAPRLLQDPASRDIPRRDEPRRAVEPIEKPMEQEDEEIELTEERELMIERTTIEEDGVVEDGIDWAPTQRDEAERVIRPADAQEPRVLEEASIAERSIATPMDSDGETVDEVETRTAVVDKTLIPVHEEVETDQPKDAEGQLSQDKPARRVEHREEEEDELVDEGLPKSQPAVNAKETPQEETPKTLRRERIPLEDAEAAGPSVAEERQPRVADGRGVVGDSTTRAAAAAASEEDACDETCPLVQEQKGELLIRRQRIMRKLEERQRIVDHYYLTKGFSYFEDVCTCSLACVLYTLSRDQFVRSIFASLALFAVGLKLCSELDAWEMPGRVS</sequence>
<feature type="compositionally biased region" description="Basic and acidic residues" evidence="1">
    <location>
        <begin position="224"/>
        <end position="240"/>
    </location>
</feature>
<feature type="region of interest" description="Disordered" evidence="1">
    <location>
        <begin position="166"/>
        <end position="278"/>
    </location>
</feature>
<name>E2BKK2_HARSA</name>
<dbReference type="AlphaFoldDB" id="E2BKK2"/>
<feature type="compositionally biased region" description="Low complexity" evidence="1">
    <location>
        <begin position="267"/>
        <end position="277"/>
    </location>
</feature>
<dbReference type="Proteomes" id="UP000008237">
    <property type="component" value="Unassembled WGS sequence"/>
</dbReference>
<reference evidence="2 3" key="1">
    <citation type="journal article" date="2010" name="Science">
        <title>Genomic comparison of the ants Camponotus floridanus and Harpegnathos saltator.</title>
        <authorList>
            <person name="Bonasio R."/>
            <person name="Zhang G."/>
            <person name="Ye C."/>
            <person name="Mutti N.S."/>
            <person name="Fang X."/>
            <person name="Qin N."/>
            <person name="Donahue G."/>
            <person name="Yang P."/>
            <person name="Li Q."/>
            <person name="Li C."/>
            <person name="Zhang P."/>
            <person name="Huang Z."/>
            <person name="Berger S.L."/>
            <person name="Reinberg D."/>
            <person name="Wang J."/>
            <person name="Liebig J."/>
        </authorList>
    </citation>
    <scope>NUCLEOTIDE SEQUENCE [LARGE SCALE GENOMIC DNA]</scope>
    <source>
        <strain evidence="2 3">R22 G/1</strain>
    </source>
</reference>
<dbReference type="InParanoid" id="E2BKK2"/>
<evidence type="ECO:0000313" key="2">
    <source>
        <dbReference type="EMBL" id="EFN83789.1"/>
    </source>
</evidence>
<keyword evidence="3" id="KW-1185">Reference proteome</keyword>
<evidence type="ECO:0000256" key="1">
    <source>
        <dbReference type="SAM" id="MobiDB-lite"/>
    </source>
</evidence>
<accession>E2BKK2</accession>
<protein>
    <submittedName>
        <fullName evidence="2">Uncharacterized protein</fullName>
    </submittedName>
</protein>
<feature type="compositionally biased region" description="Basic and acidic residues" evidence="1">
    <location>
        <begin position="251"/>
        <end position="260"/>
    </location>
</feature>
<evidence type="ECO:0000313" key="3">
    <source>
        <dbReference type="Proteomes" id="UP000008237"/>
    </source>
</evidence>